<comment type="caution">
    <text evidence="1">The sequence shown here is derived from an EMBL/GenBank/DDBJ whole genome shotgun (WGS) entry which is preliminary data.</text>
</comment>
<dbReference type="EMBL" id="BJXH01000014">
    <property type="protein sequence ID" value="GEM68206.1"/>
    <property type="molecule type" value="Genomic_DNA"/>
</dbReference>
<organism evidence="1 2">
    <name type="scientific">Sphingobacterium mizutaii NBRC 14946 = DSM 11724</name>
    <dbReference type="NCBI Taxonomy" id="1220576"/>
    <lineage>
        <taxon>Bacteria</taxon>
        <taxon>Pseudomonadati</taxon>
        <taxon>Bacteroidota</taxon>
        <taxon>Sphingobacteriia</taxon>
        <taxon>Sphingobacteriales</taxon>
        <taxon>Sphingobacteriaceae</taxon>
        <taxon>Sphingobacterium</taxon>
    </lineage>
</organism>
<keyword evidence="2" id="KW-1185">Reference proteome</keyword>
<reference evidence="1 2" key="1">
    <citation type="submission" date="2019-07" db="EMBL/GenBank/DDBJ databases">
        <title>Whole genome shotgun sequence of Sphingobacterium mizutaii NBRC 14946.</title>
        <authorList>
            <person name="Hosoyama A."/>
            <person name="Uohara A."/>
            <person name="Ohji S."/>
            <person name="Ichikawa N."/>
        </authorList>
    </citation>
    <scope>NUCLEOTIDE SEQUENCE [LARGE SCALE GENOMIC DNA]</scope>
    <source>
        <strain evidence="1 2">NBRC 14946</strain>
    </source>
</reference>
<evidence type="ECO:0000313" key="1">
    <source>
        <dbReference type="EMBL" id="GEM68206.1"/>
    </source>
</evidence>
<accession>A0ABQ0W433</accession>
<sequence length="58" mass="6872">MILGSRGLIIEVNKFNEDWIKKSCLIEDFEINIIDNIVDYSKSEKNTMKSKHEIRTRD</sequence>
<gene>
    <name evidence="1" type="ORF">SMI01S_18120</name>
</gene>
<evidence type="ECO:0000313" key="2">
    <source>
        <dbReference type="Proteomes" id="UP000321676"/>
    </source>
</evidence>
<dbReference type="Proteomes" id="UP000321676">
    <property type="component" value="Unassembled WGS sequence"/>
</dbReference>
<protein>
    <submittedName>
        <fullName evidence="1">Uncharacterized protein</fullName>
    </submittedName>
</protein>
<proteinExistence type="predicted"/>
<name>A0ABQ0W433_9SPHI</name>